<dbReference type="PROSITE" id="PS51012">
    <property type="entry name" value="ABC_TM2"/>
    <property type="match status" value="1"/>
</dbReference>
<comment type="subcellular location">
    <subcellularLocation>
        <location evidence="1">Membrane</location>
        <topology evidence="1">Multi-pass membrane protein</topology>
    </subcellularLocation>
</comment>
<dbReference type="EMBL" id="JAFGDB010000024">
    <property type="protein sequence ID" value="MBN2067095.1"/>
    <property type="molecule type" value="Genomic_DNA"/>
</dbReference>
<keyword evidence="2 6" id="KW-0812">Transmembrane</keyword>
<accession>A0A938YWG8</accession>
<name>A0A938YWG8_9ARCH</name>
<dbReference type="PANTHER" id="PTHR43077:SF10">
    <property type="entry name" value="TRANSPORT PERMEASE PROTEIN"/>
    <property type="match status" value="1"/>
</dbReference>
<feature type="transmembrane region" description="Helical" evidence="6">
    <location>
        <begin position="488"/>
        <end position="513"/>
    </location>
</feature>
<evidence type="ECO:0000256" key="2">
    <source>
        <dbReference type="ARBA" id="ARBA00022692"/>
    </source>
</evidence>
<dbReference type="GO" id="GO:0140359">
    <property type="term" value="F:ABC-type transporter activity"/>
    <property type="evidence" value="ECO:0007669"/>
    <property type="project" value="InterPro"/>
</dbReference>
<feature type="transmembrane region" description="Helical" evidence="6">
    <location>
        <begin position="553"/>
        <end position="574"/>
    </location>
</feature>
<keyword evidence="3 6" id="KW-1133">Transmembrane helix</keyword>
<evidence type="ECO:0000256" key="1">
    <source>
        <dbReference type="ARBA" id="ARBA00004141"/>
    </source>
</evidence>
<comment type="caution">
    <text evidence="9">The sequence shown here is derived from an EMBL/GenBank/DDBJ whole genome shotgun (WGS) entry which is preliminary data.</text>
</comment>
<feature type="transmembrane region" description="Helical" evidence="6">
    <location>
        <begin position="580"/>
        <end position="602"/>
    </location>
</feature>
<dbReference type="Pfam" id="PF12698">
    <property type="entry name" value="ABC2_membrane_3"/>
    <property type="match status" value="1"/>
</dbReference>
<dbReference type="PANTHER" id="PTHR43077">
    <property type="entry name" value="TRANSPORT PERMEASE YVFS-RELATED"/>
    <property type="match status" value="1"/>
</dbReference>
<evidence type="ECO:0000256" key="4">
    <source>
        <dbReference type="ARBA" id="ARBA00023136"/>
    </source>
</evidence>
<evidence type="ECO:0000256" key="6">
    <source>
        <dbReference type="SAM" id="Phobius"/>
    </source>
</evidence>
<feature type="coiled-coil region" evidence="5">
    <location>
        <begin position="262"/>
        <end position="348"/>
    </location>
</feature>
<keyword evidence="4 6" id="KW-0472">Membrane</keyword>
<gene>
    <name evidence="9" type="ORF">JW744_01365</name>
</gene>
<proteinExistence type="predicted"/>
<dbReference type="PROSITE" id="PS50192">
    <property type="entry name" value="T_SNARE"/>
    <property type="match status" value="1"/>
</dbReference>
<evidence type="ECO:0000313" key="9">
    <source>
        <dbReference type="EMBL" id="MBN2067095.1"/>
    </source>
</evidence>
<dbReference type="AlphaFoldDB" id="A0A938YWG8"/>
<dbReference type="SUPFAM" id="SSF58100">
    <property type="entry name" value="Bacterial hemolysins"/>
    <property type="match status" value="1"/>
</dbReference>
<dbReference type="GO" id="GO:0043190">
    <property type="term" value="C:ATP-binding cassette (ABC) transporter complex"/>
    <property type="evidence" value="ECO:0007669"/>
    <property type="project" value="InterPro"/>
</dbReference>
<evidence type="ECO:0000259" key="7">
    <source>
        <dbReference type="PROSITE" id="PS50192"/>
    </source>
</evidence>
<feature type="domain" description="T-SNARE coiled-coil homology" evidence="7">
    <location>
        <begin position="304"/>
        <end position="366"/>
    </location>
</feature>
<evidence type="ECO:0000259" key="8">
    <source>
        <dbReference type="PROSITE" id="PS51012"/>
    </source>
</evidence>
<dbReference type="InterPro" id="IPR047817">
    <property type="entry name" value="ABC2_TM_bact-type"/>
</dbReference>
<evidence type="ECO:0000256" key="5">
    <source>
        <dbReference type="SAM" id="Coils"/>
    </source>
</evidence>
<feature type="transmembrane region" description="Helical" evidence="6">
    <location>
        <begin position="443"/>
        <end position="467"/>
    </location>
</feature>
<feature type="transmembrane region" description="Helical" evidence="6">
    <location>
        <begin position="609"/>
        <end position="629"/>
    </location>
</feature>
<dbReference type="Proteomes" id="UP000809243">
    <property type="component" value="Unassembled WGS sequence"/>
</dbReference>
<protein>
    <submittedName>
        <fullName evidence="9">ABC transporter permease</fullName>
    </submittedName>
</protein>
<dbReference type="InterPro" id="IPR000727">
    <property type="entry name" value="T_SNARE_dom"/>
</dbReference>
<feature type="domain" description="ABC transmembrane type-2" evidence="8">
    <location>
        <begin position="402"/>
        <end position="632"/>
    </location>
</feature>
<dbReference type="Gene3D" id="1.10.287.2610">
    <property type="match status" value="1"/>
</dbReference>
<evidence type="ECO:0000256" key="3">
    <source>
        <dbReference type="ARBA" id="ARBA00022989"/>
    </source>
</evidence>
<sequence length="632" mass="69838">MKAMLSVIKKEMRLIRSQRMSMALIIIYPLIVISALGLAYGGDIQAVRINVALYIPEEATLGPFDSAKIFSIIEDTNKVNLQRAYSEEQAKDFVRVGASDFALIIKEEKTQTGQIITDLVLDNSNFIVSEMFSPIAKAAIQLTSFEVSSRIIQELWDELLPIKDDLQQELQKIDLYLVDLDDAELKLDSLDLSLQNIDIADLRGTLDSQGETVQAISTVLMQLNSNYDSFKSDIAGTRTSLDNADAKLDSYHAKVSEQIRVAREYRDSLVSYENNLQEIADRPETPPSVRADILVLKEQVTSTRQRMDSSIAELEQIKADIEESKEMIADMRQDIDKIDSLLDSEKQNLDRMNSALGQSTGEISQINSELGSIGETVDEIDGLIDSSKITKQDVSSKMRTSKAMMNSFMSTIGELGQLNPAFLAKPIQAFERNLYEEITALTFITPMALALVLLLTCLLFVTVSVITEKSEGSHLRMRLSSTGPTTLIFGKIVGQMAFAFLVAFLILFIGVIGFGTAMQYNLPEIIAVVALASFSFIAIGLFITNFAKTQATAILSSLIVILPMIFLSGTVLPLQLMSPLLQTVSNFLPLTIANKILLGVLIKGVPISYYLKETAILLVPSIAMIAYTIKRF</sequence>
<dbReference type="PRINTS" id="PR00164">
    <property type="entry name" value="ABC2TRNSPORT"/>
</dbReference>
<reference evidence="9" key="1">
    <citation type="submission" date="2021-01" db="EMBL/GenBank/DDBJ databases">
        <title>Active Sulfur Cycling in an Early Earth Analoge.</title>
        <authorList>
            <person name="Hahn C.R."/>
            <person name="Youssef N.H."/>
            <person name="Elshahed M."/>
        </authorList>
    </citation>
    <scope>NUCLEOTIDE SEQUENCE</scope>
    <source>
        <strain evidence="9">Zod_Metabat.1151</strain>
    </source>
</reference>
<dbReference type="InterPro" id="IPR000412">
    <property type="entry name" value="ABC_2_transport"/>
</dbReference>
<evidence type="ECO:0000313" key="10">
    <source>
        <dbReference type="Proteomes" id="UP000809243"/>
    </source>
</evidence>
<keyword evidence="5" id="KW-0175">Coiled coil</keyword>
<dbReference type="InterPro" id="IPR013525">
    <property type="entry name" value="ABC2_TM"/>
</dbReference>
<dbReference type="InterPro" id="IPR051328">
    <property type="entry name" value="T7SS_ABC-Transporter"/>
</dbReference>
<organism evidence="9 10">
    <name type="scientific">Candidatus Iainarchaeum sp</name>
    <dbReference type="NCBI Taxonomy" id="3101447"/>
    <lineage>
        <taxon>Archaea</taxon>
        <taxon>Candidatus Iainarchaeota</taxon>
        <taxon>Candidatus Iainarchaeia</taxon>
        <taxon>Candidatus Iainarchaeales</taxon>
        <taxon>Candidatus Iainarchaeaceae</taxon>
        <taxon>Candidatus Iainarchaeum</taxon>
    </lineage>
</organism>
<feature type="transmembrane region" description="Helical" evidence="6">
    <location>
        <begin position="525"/>
        <end position="546"/>
    </location>
</feature>